<sequence length="165" mass="17380">MDPFVGEIRVFPFGFTPKGWAPCNGQLLQISTNTALFAILGTYYGGNGRDNFALPDLQGRVPVHVGKNIPLGSMAGVANHTLTVNEMPMHTHQLAASSETADQISPAGNAWADTPYTPYAPPSANVTMNAGAIANAGGSQPHNNMQPFLALNFCIAITGIYPPRG</sequence>
<dbReference type="RefSeq" id="WP_099517243.1">
    <property type="nucleotide sequence ID" value="NZ_CP016808.1"/>
</dbReference>
<reference evidence="2" key="1">
    <citation type="submission" date="2016-08" db="EMBL/GenBank/DDBJ databases">
        <title>Complete Genome Seqeunce of Paenibacillus sp. BIHB 4019 from tea rhizoplane.</title>
        <authorList>
            <person name="Thakur R."/>
            <person name="Swarnkar M.K."/>
            <person name="Gulati A."/>
        </authorList>
    </citation>
    <scope>NUCLEOTIDE SEQUENCE [LARGE SCALE GENOMIC DNA]</scope>
    <source>
        <strain evidence="2">BIHB4019</strain>
    </source>
</reference>
<accession>A0A1B2DDS8</accession>
<dbReference type="Pfam" id="PF07484">
    <property type="entry name" value="Collar"/>
    <property type="match status" value="1"/>
</dbReference>
<proteinExistence type="predicted"/>
<dbReference type="Gene3D" id="3.90.1340.10">
    <property type="entry name" value="Phage tail collar domain"/>
    <property type="match status" value="1"/>
</dbReference>
<dbReference type="InterPro" id="IPR011083">
    <property type="entry name" value="Phage_tail_collar_dom"/>
</dbReference>
<dbReference type="EMBL" id="CP016808">
    <property type="protein sequence ID" value="ANY65871.1"/>
    <property type="molecule type" value="Genomic_DNA"/>
</dbReference>
<organism evidence="2">
    <name type="scientific">Paenibacillus sp. BIHB 4019</name>
    <dbReference type="NCBI Taxonomy" id="1870819"/>
    <lineage>
        <taxon>Bacteria</taxon>
        <taxon>Bacillati</taxon>
        <taxon>Bacillota</taxon>
        <taxon>Bacilli</taxon>
        <taxon>Bacillales</taxon>
        <taxon>Paenibacillaceae</taxon>
        <taxon>Paenibacillus</taxon>
    </lineage>
</organism>
<evidence type="ECO:0000313" key="2">
    <source>
        <dbReference type="EMBL" id="ANY65871.1"/>
    </source>
</evidence>
<dbReference type="InterPro" id="IPR037053">
    <property type="entry name" value="Phage_tail_collar_dom_sf"/>
</dbReference>
<dbReference type="AlphaFoldDB" id="A0A1B2DDS8"/>
<evidence type="ECO:0000259" key="1">
    <source>
        <dbReference type="Pfam" id="PF07484"/>
    </source>
</evidence>
<dbReference type="SUPFAM" id="SSF88874">
    <property type="entry name" value="Receptor-binding domain of short tail fibre protein gp12"/>
    <property type="match status" value="1"/>
</dbReference>
<feature type="domain" description="Phage tail collar" evidence="1">
    <location>
        <begin position="6"/>
        <end position="62"/>
    </location>
</feature>
<name>A0A1B2DDS8_9BACL</name>
<gene>
    <name evidence="2" type="ORF">BBD42_04855</name>
</gene>
<protein>
    <submittedName>
        <fullName evidence="2">Phage tail protein</fullName>
    </submittedName>
</protein>